<feature type="transmembrane region" description="Helical" evidence="7">
    <location>
        <begin position="276"/>
        <end position="297"/>
    </location>
</feature>
<evidence type="ECO:0000256" key="5">
    <source>
        <dbReference type="ARBA" id="ARBA00022989"/>
    </source>
</evidence>
<keyword evidence="6 7" id="KW-0472">Membrane</keyword>
<dbReference type="CDD" id="cd03228">
    <property type="entry name" value="ABCC_MRP_Like"/>
    <property type="match status" value="1"/>
</dbReference>
<dbReference type="EMBL" id="FNJK01000001">
    <property type="protein sequence ID" value="SDO58726.1"/>
    <property type="molecule type" value="Genomic_DNA"/>
</dbReference>
<sequence length="554" mass="62618">MSHKTLSTKQVVKRLAELVKGFWLEYVLAVGGAVLGFFMTILIPSLVIHLAWQALVGRTPQFRFVMILFTLGLLRGILRYVEHYFGHYVAFKTLYDFRCMVFAKLRRLAPAKLDHQDSGNMLKMIGEDIEAMEVFFAHTLPPVITASLVTIILEIYYWSVSPLIALISLTVYAVLAIFLPRLQAKHLQPLLQEQTKTRCAYMSHFSDSLHGMKDLLQFGQVKSYLKQLNKESKSVNACEKEVAQTQHLQASLSFFIIGFAMMLVVVLAVSQANNGQISLLSATTIIVVFSASFAPYLELSRLPLGFKRAMTAARQVFALLDEEENDKSGLAFNETITHIALEDVSFSYKQRNQNIFEQLSVVFENHKVIGLVGKSGSGKSTLMKLVMKWYDNTKGQILINQRPLSTLAARDVQNRIAYIPQIPQIFSQNIRENLRLGNPNITDEMILEAADKCRIKDKILTTTDGLDTELNNEQTIFSAGELQRLELTRALLKNADCYIFDEPTSNLDSLNEAAFLKVIREHCKGYVFLISHRLSTVASCDIIYRIENGRITQL</sequence>
<dbReference type="Pfam" id="PF00005">
    <property type="entry name" value="ABC_tran"/>
    <property type="match status" value="1"/>
</dbReference>
<evidence type="ECO:0000313" key="11">
    <source>
        <dbReference type="Proteomes" id="UP000183816"/>
    </source>
</evidence>
<dbReference type="GO" id="GO:0034040">
    <property type="term" value="F:ATPase-coupled lipid transmembrane transporter activity"/>
    <property type="evidence" value="ECO:0007669"/>
    <property type="project" value="TreeGrafter"/>
</dbReference>
<evidence type="ECO:0000256" key="7">
    <source>
        <dbReference type="SAM" id="Phobius"/>
    </source>
</evidence>
<dbReference type="RefSeq" id="WP_074481732.1">
    <property type="nucleotide sequence ID" value="NZ_FNJK01000001.1"/>
</dbReference>
<protein>
    <submittedName>
        <fullName evidence="10">ATP-binding cassette, subfamily C</fullName>
    </submittedName>
</protein>
<dbReference type="PROSITE" id="PS50929">
    <property type="entry name" value="ABC_TM1F"/>
    <property type="match status" value="1"/>
</dbReference>
<evidence type="ECO:0000256" key="4">
    <source>
        <dbReference type="ARBA" id="ARBA00022840"/>
    </source>
</evidence>
<dbReference type="InterPro" id="IPR039421">
    <property type="entry name" value="Type_1_exporter"/>
</dbReference>
<feature type="transmembrane region" description="Helical" evidence="7">
    <location>
        <begin position="155"/>
        <end position="179"/>
    </location>
</feature>
<dbReference type="SUPFAM" id="SSF52540">
    <property type="entry name" value="P-loop containing nucleoside triphosphate hydrolases"/>
    <property type="match status" value="1"/>
</dbReference>
<feature type="transmembrane region" description="Helical" evidence="7">
    <location>
        <begin position="26"/>
        <end position="52"/>
    </location>
</feature>
<evidence type="ECO:0000256" key="6">
    <source>
        <dbReference type="ARBA" id="ARBA00023136"/>
    </source>
</evidence>
<dbReference type="InterPro" id="IPR003593">
    <property type="entry name" value="AAA+_ATPase"/>
</dbReference>
<dbReference type="InterPro" id="IPR011527">
    <property type="entry name" value="ABC1_TM_dom"/>
</dbReference>
<keyword evidence="3" id="KW-0547">Nucleotide-binding</keyword>
<evidence type="ECO:0000259" key="8">
    <source>
        <dbReference type="PROSITE" id="PS50893"/>
    </source>
</evidence>
<dbReference type="GO" id="GO:0005524">
    <property type="term" value="F:ATP binding"/>
    <property type="evidence" value="ECO:0007669"/>
    <property type="project" value="UniProtKB-KW"/>
</dbReference>
<dbReference type="PANTHER" id="PTHR24221:SF653">
    <property type="entry name" value="TRANSPORT ATP-BINDING PROTEIN CYDC"/>
    <property type="match status" value="1"/>
</dbReference>
<feature type="domain" description="ABC transporter" evidence="8">
    <location>
        <begin position="339"/>
        <end position="554"/>
    </location>
</feature>
<accession>A0A1H0KSG8</accession>
<evidence type="ECO:0000256" key="3">
    <source>
        <dbReference type="ARBA" id="ARBA00022741"/>
    </source>
</evidence>
<dbReference type="Pfam" id="PF00664">
    <property type="entry name" value="ABC_membrane"/>
    <property type="match status" value="1"/>
</dbReference>
<feature type="transmembrane region" description="Helical" evidence="7">
    <location>
        <begin position="250"/>
        <end position="270"/>
    </location>
</feature>
<proteinExistence type="predicted"/>
<dbReference type="PROSITE" id="PS50893">
    <property type="entry name" value="ABC_TRANSPORTER_2"/>
    <property type="match status" value="1"/>
</dbReference>
<dbReference type="InterPro" id="IPR036640">
    <property type="entry name" value="ABC1_TM_sf"/>
</dbReference>
<dbReference type="OrthoDB" id="9762778at2"/>
<reference evidence="10 11" key="1">
    <citation type="submission" date="2016-10" db="EMBL/GenBank/DDBJ databases">
        <authorList>
            <person name="de Groot N.N."/>
        </authorList>
    </citation>
    <scope>NUCLEOTIDE SEQUENCE [LARGE SCALE GENOMIC DNA]</scope>
    <source>
        <strain evidence="10 11">Sb04</strain>
    </source>
</reference>
<dbReference type="Gene3D" id="3.40.50.300">
    <property type="entry name" value="P-loop containing nucleotide triphosphate hydrolases"/>
    <property type="match status" value="1"/>
</dbReference>
<gene>
    <name evidence="10" type="ORF">SAMN05216347_101490</name>
</gene>
<evidence type="ECO:0000256" key="1">
    <source>
        <dbReference type="ARBA" id="ARBA00004651"/>
    </source>
</evidence>
<keyword evidence="4 10" id="KW-0067">ATP-binding</keyword>
<dbReference type="GO" id="GO:0016887">
    <property type="term" value="F:ATP hydrolysis activity"/>
    <property type="evidence" value="ECO:0007669"/>
    <property type="project" value="InterPro"/>
</dbReference>
<dbReference type="InterPro" id="IPR003439">
    <property type="entry name" value="ABC_transporter-like_ATP-bd"/>
</dbReference>
<evidence type="ECO:0000259" key="9">
    <source>
        <dbReference type="PROSITE" id="PS50929"/>
    </source>
</evidence>
<name>A0A1H0KSG8_STREI</name>
<dbReference type="SUPFAM" id="SSF90123">
    <property type="entry name" value="ABC transporter transmembrane region"/>
    <property type="match status" value="1"/>
</dbReference>
<dbReference type="AlphaFoldDB" id="A0A1H0KSG8"/>
<dbReference type="SMART" id="SM00382">
    <property type="entry name" value="AAA"/>
    <property type="match status" value="1"/>
</dbReference>
<organism evidence="10 11">
    <name type="scientific">Streptococcus equinus</name>
    <name type="common">Streptococcus bovis</name>
    <dbReference type="NCBI Taxonomy" id="1335"/>
    <lineage>
        <taxon>Bacteria</taxon>
        <taxon>Bacillati</taxon>
        <taxon>Bacillota</taxon>
        <taxon>Bacilli</taxon>
        <taxon>Lactobacillales</taxon>
        <taxon>Streptococcaceae</taxon>
        <taxon>Streptococcus</taxon>
    </lineage>
</organism>
<feature type="transmembrane region" description="Helical" evidence="7">
    <location>
        <begin position="64"/>
        <end position="81"/>
    </location>
</feature>
<evidence type="ECO:0000313" key="10">
    <source>
        <dbReference type="EMBL" id="SDO58726.1"/>
    </source>
</evidence>
<dbReference type="Gene3D" id="1.20.1560.10">
    <property type="entry name" value="ABC transporter type 1, transmembrane domain"/>
    <property type="match status" value="1"/>
</dbReference>
<dbReference type="PANTHER" id="PTHR24221">
    <property type="entry name" value="ATP-BINDING CASSETTE SUB-FAMILY B"/>
    <property type="match status" value="1"/>
</dbReference>
<keyword evidence="2 7" id="KW-0812">Transmembrane</keyword>
<dbReference type="GO" id="GO:0140359">
    <property type="term" value="F:ABC-type transporter activity"/>
    <property type="evidence" value="ECO:0007669"/>
    <property type="project" value="InterPro"/>
</dbReference>
<evidence type="ECO:0000256" key="2">
    <source>
        <dbReference type="ARBA" id="ARBA00022692"/>
    </source>
</evidence>
<dbReference type="GO" id="GO:0005886">
    <property type="term" value="C:plasma membrane"/>
    <property type="evidence" value="ECO:0007669"/>
    <property type="project" value="UniProtKB-SubCell"/>
</dbReference>
<dbReference type="Proteomes" id="UP000183816">
    <property type="component" value="Unassembled WGS sequence"/>
</dbReference>
<comment type="subcellular location">
    <subcellularLocation>
        <location evidence="1">Cell membrane</location>
        <topology evidence="1">Multi-pass membrane protein</topology>
    </subcellularLocation>
</comment>
<feature type="domain" description="ABC transmembrane type-1" evidence="9">
    <location>
        <begin position="27"/>
        <end position="295"/>
    </location>
</feature>
<dbReference type="InterPro" id="IPR027417">
    <property type="entry name" value="P-loop_NTPase"/>
</dbReference>
<keyword evidence="5 7" id="KW-1133">Transmembrane helix</keyword>